<keyword evidence="2 8" id="KW-0732">Signal</keyword>
<evidence type="ECO:0000256" key="2">
    <source>
        <dbReference type="ARBA" id="ARBA00022729"/>
    </source>
</evidence>
<dbReference type="PANTHER" id="PTHR24050">
    <property type="entry name" value="PA14 DOMAIN-CONTAINING PROTEIN"/>
    <property type="match status" value="1"/>
</dbReference>
<evidence type="ECO:0000313" key="12">
    <source>
        <dbReference type="Proteomes" id="UP000278627"/>
    </source>
</evidence>
<dbReference type="STRING" id="6280.A0A0N4TPZ4"/>
<keyword evidence="7" id="KW-0812">Transmembrane</keyword>
<evidence type="ECO:0000256" key="8">
    <source>
        <dbReference type="SAM" id="SignalP"/>
    </source>
</evidence>
<feature type="region of interest" description="Disordered" evidence="6">
    <location>
        <begin position="1309"/>
        <end position="1333"/>
    </location>
</feature>
<organism evidence="13">
    <name type="scientific">Brugia pahangi</name>
    <name type="common">Filarial nematode worm</name>
    <dbReference type="NCBI Taxonomy" id="6280"/>
    <lineage>
        <taxon>Eukaryota</taxon>
        <taxon>Metazoa</taxon>
        <taxon>Ecdysozoa</taxon>
        <taxon>Nematoda</taxon>
        <taxon>Chromadorea</taxon>
        <taxon>Rhabditida</taxon>
        <taxon>Spirurina</taxon>
        <taxon>Spiruromorpha</taxon>
        <taxon>Filarioidea</taxon>
        <taxon>Onchocercidae</taxon>
        <taxon>Brugia</taxon>
    </lineage>
</organism>
<dbReference type="SMART" id="SM00179">
    <property type="entry name" value="EGF_CA"/>
    <property type="match status" value="15"/>
</dbReference>
<dbReference type="EMBL" id="UZAD01013193">
    <property type="protein sequence ID" value="VDN91789.1"/>
    <property type="molecule type" value="Genomic_DNA"/>
</dbReference>
<dbReference type="PROSITE" id="PS01186">
    <property type="entry name" value="EGF_2"/>
    <property type="match status" value="16"/>
</dbReference>
<dbReference type="SMART" id="SM00241">
    <property type="entry name" value="ZP"/>
    <property type="match status" value="1"/>
</dbReference>
<dbReference type="InterPro" id="IPR009030">
    <property type="entry name" value="Growth_fac_rcpt_cys_sf"/>
</dbReference>
<feature type="domain" description="EGF-like" evidence="9">
    <location>
        <begin position="2178"/>
        <end position="2221"/>
    </location>
</feature>
<dbReference type="SMART" id="SM00181">
    <property type="entry name" value="EGF"/>
    <property type="match status" value="28"/>
</dbReference>
<evidence type="ECO:0000259" key="10">
    <source>
        <dbReference type="PROSITE" id="PS51034"/>
    </source>
</evidence>
<name>A0A0N4TPZ4_BRUPA</name>
<evidence type="ECO:0000256" key="7">
    <source>
        <dbReference type="SAM" id="Phobius"/>
    </source>
</evidence>
<dbReference type="SUPFAM" id="SSF57184">
    <property type="entry name" value="Growth factor receptor domain"/>
    <property type="match status" value="3"/>
</dbReference>
<feature type="domain" description="EGF-like" evidence="9">
    <location>
        <begin position="2539"/>
        <end position="2581"/>
    </location>
</feature>
<feature type="domain" description="EGF-like" evidence="9">
    <location>
        <begin position="2443"/>
        <end position="2483"/>
    </location>
</feature>
<feature type="region of interest" description="Disordered" evidence="6">
    <location>
        <begin position="1143"/>
        <end position="1166"/>
    </location>
</feature>
<dbReference type="Gene3D" id="2.90.20.10">
    <property type="entry name" value="Plasmodium vivax P25 domain"/>
    <property type="match status" value="1"/>
</dbReference>
<dbReference type="PROSITE" id="PS01187">
    <property type="entry name" value="EGF_CA"/>
    <property type="match status" value="7"/>
</dbReference>
<dbReference type="InterPro" id="IPR001881">
    <property type="entry name" value="EGF-like_Ca-bd_dom"/>
</dbReference>
<feature type="region of interest" description="Disordered" evidence="6">
    <location>
        <begin position="617"/>
        <end position="651"/>
    </location>
</feature>
<evidence type="ECO:0000256" key="6">
    <source>
        <dbReference type="SAM" id="MobiDB-lite"/>
    </source>
</evidence>
<keyword evidence="1 5" id="KW-0245">EGF-like domain</keyword>
<feature type="compositionally biased region" description="Polar residues" evidence="6">
    <location>
        <begin position="2677"/>
        <end position="2704"/>
    </location>
</feature>
<dbReference type="InterPro" id="IPR000742">
    <property type="entry name" value="EGF"/>
</dbReference>
<protein>
    <submittedName>
        <fullName evidence="13">Tenascin</fullName>
    </submittedName>
</protein>
<reference evidence="13" key="1">
    <citation type="submission" date="2016-04" db="UniProtKB">
        <authorList>
            <consortium name="WormBaseParasite"/>
        </authorList>
    </citation>
    <scope>IDENTIFICATION</scope>
</reference>
<feature type="signal peptide" evidence="8">
    <location>
        <begin position="1"/>
        <end position="22"/>
    </location>
</feature>
<feature type="disulfide bond" evidence="5">
    <location>
        <begin position="92"/>
        <end position="102"/>
    </location>
</feature>
<dbReference type="InterPro" id="IPR052235">
    <property type="entry name" value="Nephronectin_domain"/>
</dbReference>
<dbReference type="PROSITE" id="PS00010">
    <property type="entry name" value="ASX_HYDROXYL"/>
    <property type="match status" value="9"/>
</dbReference>
<dbReference type="InterPro" id="IPR018097">
    <property type="entry name" value="EGF_Ca-bd_CS"/>
</dbReference>
<feature type="domain" description="EGF-like" evidence="9">
    <location>
        <begin position="252"/>
        <end position="292"/>
    </location>
</feature>
<evidence type="ECO:0000256" key="3">
    <source>
        <dbReference type="ARBA" id="ARBA00022737"/>
    </source>
</evidence>
<feature type="domain" description="EGF-like" evidence="9">
    <location>
        <begin position="293"/>
        <end position="331"/>
    </location>
</feature>
<dbReference type="InterPro" id="IPR049883">
    <property type="entry name" value="NOTCH1_EGF-like"/>
</dbReference>
<feature type="domain" description="EGF-like" evidence="9">
    <location>
        <begin position="2136"/>
        <end position="2177"/>
    </location>
</feature>
<feature type="compositionally biased region" description="Basic and acidic residues" evidence="6">
    <location>
        <begin position="1061"/>
        <end position="1077"/>
    </location>
</feature>
<evidence type="ECO:0000313" key="11">
    <source>
        <dbReference type="EMBL" id="VDN91789.1"/>
    </source>
</evidence>
<feature type="transmembrane region" description="Helical" evidence="7">
    <location>
        <begin position="3457"/>
        <end position="3481"/>
    </location>
</feature>
<dbReference type="InterPro" id="IPR001507">
    <property type="entry name" value="ZP_dom"/>
</dbReference>
<feature type="domain" description="EGF-like" evidence="9">
    <location>
        <begin position="89"/>
        <end position="123"/>
    </location>
</feature>
<sequence>MLHPLLLLWTTLFGALLCPSNAITKSFVNSSMPDMRPTFVVNFDTGTVICQHSPHPDDLHLHQISIICDGKPDCYSNPAMHDESFPYCGSRCNSTCSQRGACLFDGTQGQCYCNAGYHGPHCELNDDNECKDKPCHWLAHCRNTYGSYSCTCFPGFQGDGHECSDINECETGTAQCPDHSTCVNLPGTYFCNCTEGYQPLGIPLERCADIDECAQEIHDCPENFKCQNEVGRFKCVEKCDTGYRLVNGTCVDIDECMEKISECNSRATCVNAVGAYQCICEDGFTGDGENCTPINDCSQQEGICDRHAFCIGTLRMCICQSGYVGDGLNCYGWFLQISKILSQYKEHKLTCYHTFIDVNECAARHNPCEGQISEMRCVNIDGGYICCEQHLDDKRCIREKGAFCSGGCGLQAVCYNETCQCMEGFSGDPRVKCSDINECEDDKQCPGAGEWCVNLFGGFICCNADSKNPECSGNNSKLNGIRRTFSTDSIQQKTTGGFLTIDKQVISSKQFGLACYFGCPADSHCVNSTCHCNDGFIGNTFEGCADINECELGLCNQSDSWCVNLRGSFACCTTNSTLSDCIGLEITDGRENDISADNTKGENFALPSAIEKITGNMKVGTSGSGSASDTGNTNESWSGSSSNGELSGNRRKTSWAIETVGEWRNFTGHAIIIGRGRIESKKWNVAKNKNGTQIGIEVHKNGTEEGKYFQFSIKEEADKAGERSKGTEGSGEDIEISDGVEKSPHDETLTSLSSEADKSSQKGSDEILTSTTALSIPTISNFSEVLKTREEETKKPEIVILRYSKAPINYTSTQSKISFEGNPESSALLTSMLKFPKILASEARGKVLSEVNTTTYNSGKSTTSTVSEIIKYSTDAESISEVGPMKSEELETTTILEISKTAKTVLVTESSLIKSKESLARTGNDKRKQIAKATNKETALTIPSNVNNELRSSAYITSEDLEMQMGLTGKEIDDSSTSQNQAIVIGAVTLPSIPESKSQWKKEGELKLQPENFTMTISGADIAITVEQETVSPTVIEVIHKGAVTVIPESNSSGSSAVAHSESERPAKLHETSNPFEERLDKTTLKLGLEITKALLTTEQTGIEIVKASSDHIETAEAGVTLHPYPKSTEPVQFIENTIELKSNSTPVSQKTESKKPQNSVPIGTTQGQAEAINFKKLPEQFTEIVENTKIPVIFKQTMKNAEVDGMISRNAVTAAGSTSNLSSFNQLSTMAFNRASVSLIKPISYNNLPETVSTQYSVATIHVTPTESGIGTTQESSTAGTIRLSASLPSQTTTANLSSRDAAEEVKAIRNDKKHGKGATTETENGETSSKGIELEGSGEEIIEVQTVNSTNSFVSNSATETNNFLRTAAIDVRGHEVGLEIVLINGHPKTTELTSDETMRKSSIFGSHRIEESTAFGTISSQYFEKSNGIIGVNTIRNMETTFETTAHKKQGSFEEGEIVTSTEISPATNIYGSEIVSTSALGATELAKISKSSTFLRTSETSLPIDMGDSIKNTLKPASSNGATVLHVDHGKLGAITTPKFIASSSFSTRKTLAKVSEKEERINSTVENIIKIKAITEGAENDVVTSDGKIKYSSHSTAKDLNMRFGSVTAVETSTFKSTAGLVNTSKTVPGGIHPDITTSGNPTEVSRIADVTEAFSEPNKWIASNAGQFTATLSEFTANKTEIGKQTERKRLKDVDRSKSVSEMSSLTSPVMEIGGIRTSTIPEITKLETSLISELKFIKETEQEINITTDTTRETSSPKVSLQSKKTEELVIPLLSSNFMTTVERKTSGIELDKTTAVLELDRITELSASETGTTKRIAEDETLESVMSTKSEMEFIKRMSTLEFPPINSIEREPTSIQETAFSVSGTDIHTAAFLAFKTSTNPSFPSPETVTNDGSIITVANSRNFPSTLAEEVISKQFLKSVSQVSPLTTTSTLSVGNTVVSQPSESSKTDLSLTPTSSRSNLETTLIDSMNILKIEPETVGWTIKPEETGKNGIALEMKTAVPAVISKTKISESTHYPSGISIKVEQTPTKSSVSDEDLFKITQQETVSPLYANISESEEYVTATKTVYTIQETTGTPITQNDIPASSLRCQSSNECGADAYCERRSGVCRCYSGFDGQPPMTPCVDINECERHLDDCDSTSRCSNIVGGFMCFCETGYRMSKEHICVDIDECQERAGRPCSQHAICINIPGSYQCQCNLGYTDLGDGYTCIPTDKRHCKEEELAKSNCGTNHLCLVNVKGEIDCETCKKGFVKEETDCIDINECAQSGICHENAFCENSDGSYSCHCQSGYKGDGYKCDDIDECQNNPCHPQSICTNLPGSFSCKCPDGWVGDGKNECINPFDTACLDKLSVCNQVNHTSCLSVTLGVITTSICECSANYRYNHIKHICEDIDECVENRHSCDPSNSICVNTLGGYTCMCSLGYEGVGGVCVDVNECERGVADCNVPYRCENHLGSVGCKCPPGFIGNGINCIEIESFTKADSGCNDEWKKTCQHMNRTCHIDDEDVQQCGSCIIGYQPLNGRCLPVQETGNCGDPQKNDCDANAECIDVHPGHHFCTCKVGYIGDGRHCDGPNCHLNVTMCHKNARCQLDGTCKCKNGYQGNGVDLCQLESEKKQVGKTFKNGTGVLTITKATVNREIKQDNETPSLNSVSDSGFGTLFTVMSSTKVTPTTNDRRSQQNNGMEEVTSKSTGPTKGSLEKRNITVVTTSTTSQGWVTAASHVVSAVSGEGGIISEAWQHSTKSSNKLFTAGALPSEMASSRQGAKESARVLGSGAWVHSDLTSSKGAFIPEEIQKTAVQKCTVANQSTCHEFAVCAEGECVCKLGYHGDGYSICMKDIGDCTFDPTICDLRAVCDKSTHTCKCIQGYIGDGVICAPDTFDCLLRPNLCSNFAECIGRRCICTAGYTGDGTECVTLEPVQDCTRCDAKAKCYNGTCICNKGYFGNGAVCIADPTDCVHYPGLCHSNAICDQEKRRCKCTRGYIGNGMECNRKKDLLCLNDRSICDHNAECLLTGICRCKQGFEGDGYYCREVNVKYEVIQTNVSNVSECEQQCIANEECYHGQCRCAEGYKRGPNTTCVDIDECSMGSHNCHPVALCTNVPGSFTCICPTGYHGNGRKCSQHHPLHNMSVDCELDGMTLALVNDPDLYDGRIFVRGQTDNPFCSKKLNALLTNETEYHLIIQYSHCNVRFEEPNTIAVTVVIQRHPMFITERADAYDVRCTYPIGVRKVASHVGISEITTTKTIVETGIGPTCSLTVTNEQDQLIDTAIVGQPLKLALTVYPNDTYAVLPRNCFAINLETGELYLLTDQNGCAIDTELFPEWTYRQVWLTTAKFRTFKWPDSSMIRFQCDCSACIESCPKVNCTKRSESTKQRRFRHVREVPRNSVDEELEKHVVKSAKWMAYSRALYINEEEELVRAQRDMKRWKYQGLKTYEEPMNALPDDICIRAVWVILSLLPLILLLVLIGLLSAMWRKQLSTKIRWRRAVVNDSESSYLKF</sequence>
<accession>A0A0N4TPZ4</accession>
<feature type="compositionally biased region" description="Basic and acidic residues" evidence="6">
    <location>
        <begin position="739"/>
        <end position="748"/>
    </location>
</feature>
<dbReference type="Pfam" id="PF07645">
    <property type="entry name" value="EGF_CA"/>
    <property type="match status" value="8"/>
</dbReference>
<evidence type="ECO:0000256" key="1">
    <source>
        <dbReference type="ARBA" id="ARBA00022536"/>
    </source>
</evidence>
<feature type="domain" description="ZP" evidence="10">
    <location>
        <begin position="3140"/>
        <end position="3379"/>
    </location>
</feature>
<feature type="domain" description="EGF-like" evidence="9">
    <location>
        <begin position="165"/>
        <end position="208"/>
    </location>
</feature>
<keyword evidence="12" id="KW-1185">Reference proteome</keyword>
<keyword evidence="4 5" id="KW-1015">Disulfide bond</keyword>
<feature type="region of interest" description="Disordered" evidence="6">
    <location>
        <begin position="1049"/>
        <end position="1077"/>
    </location>
</feature>
<dbReference type="PROSITE" id="PS50026">
    <property type="entry name" value="EGF_3"/>
    <property type="match status" value="14"/>
</dbReference>
<reference evidence="11 12" key="2">
    <citation type="submission" date="2018-11" db="EMBL/GenBank/DDBJ databases">
        <authorList>
            <consortium name="Pathogen Informatics"/>
        </authorList>
    </citation>
    <scope>NUCLEOTIDE SEQUENCE [LARGE SCALE GENOMIC DNA]</scope>
</reference>
<keyword evidence="7" id="KW-0472">Membrane</keyword>
<comment type="caution">
    <text evidence="5">Lacks conserved residue(s) required for the propagation of feature annotation.</text>
</comment>
<dbReference type="FunFam" id="2.10.25.10:FF:000038">
    <property type="entry name" value="Fibrillin 2"/>
    <property type="match status" value="8"/>
</dbReference>
<proteinExistence type="predicted"/>
<feature type="compositionally biased region" description="Low complexity" evidence="6">
    <location>
        <begin position="620"/>
        <end position="647"/>
    </location>
</feature>
<feature type="chain" id="PRO_5044054390" evidence="8">
    <location>
        <begin position="23"/>
        <end position="3506"/>
    </location>
</feature>
<dbReference type="PROSITE" id="PS51034">
    <property type="entry name" value="ZP_2"/>
    <property type="match status" value="1"/>
</dbReference>
<dbReference type="InterPro" id="IPR024731">
    <property type="entry name" value="NELL2-like_EGF"/>
</dbReference>
<keyword evidence="7" id="KW-1133">Transmembrane helix</keyword>
<feature type="domain" description="EGF-like" evidence="9">
    <location>
        <begin position="126"/>
        <end position="164"/>
    </location>
</feature>
<feature type="domain" description="EGF-like" evidence="9">
    <location>
        <begin position="2401"/>
        <end position="2442"/>
    </location>
</feature>
<feature type="domain" description="EGF-like" evidence="9">
    <location>
        <begin position="3089"/>
        <end position="3129"/>
    </location>
</feature>
<dbReference type="WBParaSite" id="BPAG_0001064101-mRNA-1">
    <property type="protein sequence ID" value="BPAG_0001064101-mRNA-1"/>
    <property type="gene ID" value="BPAG_0001064101"/>
</dbReference>
<dbReference type="Gene3D" id="2.10.25.10">
    <property type="entry name" value="Laminin"/>
    <property type="match status" value="14"/>
</dbReference>
<dbReference type="CDD" id="cd00054">
    <property type="entry name" value="EGF_CA"/>
    <property type="match status" value="11"/>
</dbReference>
<dbReference type="FunFam" id="2.10.25.10:FF:000506">
    <property type="entry name" value="Adhesion G protein-coupled receptor E1"/>
    <property type="match status" value="1"/>
</dbReference>
<feature type="disulfide bond" evidence="5">
    <location>
        <begin position="113"/>
        <end position="122"/>
    </location>
</feature>
<gene>
    <name evidence="11" type="ORF">BPAG_LOCUS10603</name>
</gene>
<dbReference type="PANTHER" id="PTHR24050:SF28">
    <property type="entry name" value="UROMODULIN-LIKE"/>
    <property type="match status" value="1"/>
</dbReference>
<keyword evidence="3" id="KW-0677">Repeat</keyword>
<dbReference type="InterPro" id="IPR000152">
    <property type="entry name" value="EGF-type_Asp/Asn_hydroxyl_site"/>
</dbReference>
<evidence type="ECO:0000256" key="4">
    <source>
        <dbReference type="ARBA" id="ARBA00023157"/>
    </source>
</evidence>
<feature type="domain" description="EGF-like" evidence="9">
    <location>
        <begin position="2270"/>
        <end position="2309"/>
    </location>
</feature>
<dbReference type="PROSITE" id="PS00022">
    <property type="entry name" value="EGF_1"/>
    <property type="match status" value="1"/>
</dbReference>
<feature type="compositionally biased region" description="Basic and acidic residues" evidence="6">
    <location>
        <begin position="755"/>
        <end position="765"/>
    </location>
</feature>
<evidence type="ECO:0000313" key="13">
    <source>
        <dbReference type="WBParaSite" id="BPAG_0001064101-mRNA-1"/>
    </source>
</evidence>
<evidence type="ECO:0000256" key="5">
    <source>
        <dbReference type="PROSITE-ProRule" id="PRU00076"/>
    </source>
</evidence>
<feature type="region of interest" description="Disordered" evidence="6">
    <location>
        <begin position="1947"/>
        <end position="1967"/>
    </location>
</feature>
<feature type="domain" description="EGF-like" evidence="9">
    <location>
        <begin position="2310"/>
        <end position="2349"/>
    </location>
</feature>
<feature type="region of interest" description="Disordered" evidence="6">
    <location>
        <begin position="718"/>
        <end position="766"/>
    </location>
</feature>
<dbReference type="GO" id="GO:0005509">
    <property type="term" value="F:calcium ion binding"/>
    <property type="evidence" value="ECO:0007669"/>
    <property type="project" value="InterPro"/>
</dbReference>
<feature type="region of interest" description="Disordered" evidence="6">
    <location>
        <begin position="2677"/>
        <end position="2710"/>
    </location>
</feature>
<feature type="compositionally biased region" description="Low complexity" evidence="6">
    <location>
        <begin position="1049"/>
        <end position="1060"/>
    </location>
</feature>
<dbReference type="Proteomes" id="UP000278627">
    <property type="component" value="Unassembled WGS sequence"/>
</dbReference>
<evidence type="ECO:0000259" key="9">
    <source>
        <dbReference type="PROSITE" id="PS50026"/>
    </source>
</evidence>
<feature type="domain" description="EGF-like" evidence="9">
    <location>
        <begin position="2961"/>
        <end position="2999"/>
    </location>
</feature>
<dbReference type="SUPFAM" id="SSF57196">
    <property type="entry name" value="EGF/Laminin"/>
    <property type="match status" value="5"/>
</dbReference>
<dbReference type="Pfam" id="PF12947">
    <property type="entry name" value="EGF_3"/>
    <property type="match status" value="3"/>
</dbReference>